<feature type="compositionally biased region" description="Basic and acidic residues" evidence="2">
    <location>
        <begin position="77"/>
        <end position="89"/>
    </location>
</feature>
<dbReference type="AlphaFoldDB" id="A0AAU9JKJ0"/>
<comment type="caution">
    <text evidence="3">The sequence shown here is derived from an EMBL/GenBank/DDBJ whole genome shotgun (WGS) entry which is preliminary data.</text>
</comment>
<feature type="compositionally biased region" description="Acidic residues" evidence="2">
    <location>
        <begin position="52"/>
        <end position="64"/>
    </location>
</feature>
<feature type="coiled-coil region" evidence="1">
    <location>
        <begin position="215"/>
        <end position="242"/>
    </location>
</feature>
<protein>
    <recommendedName>
        <fullName evidence="5">EF-hand domain-containing protein</fullName>
    </recommendedName>
</protein>
<proteinExistence type="predicted"/>
<dbReference type="InterPro" id="IPR011992">
    <property type="entry name" value="EF-hand-dom_pair"/>
</dbReference>
<feature type="compositionally biased region" description="Low complexity" evidence="2">
    <location>
        <begin position="1"/>
        <end position="10"/>
    </location>
</feature>
<sequence>MSSDSMSQSISDEDSDFDMDVEEGTEVGSVQVSVQEPQKPQNIKAAKKEESPESSEDDFSEDENDIKKSPPAILKNDLPKNNDAVKEPKQPIPQNKQSSIKEKPKESPPSLNINKNSSKKIIPPKSPQPAAKDNNLEKSKEAVKKSLSHSELDFGDIVTQKSEHKENIDVDERFYKYQEKVKEKVDKIAKDLNQEKFKECTFKPTINGEGSKRSIDEFVSEMQNYEKRKQDKINTKREENIKTQSLTERNFQPAICEKSLQILAQKGESSEPVHEKLFKMKKSESSKQVKKIKEEQEKIESSQFKPTLNPKSQNLIRADSIEKILYDDAVRRIHKEPEGPTLQKEKFISSKSEQVLIIKFKKEFEEAFSYLDSDNQDKLNYSNTLNLLQKLFFIKNSLENPKNDEEKLLVLKMWRLLGGNDSEFITKRNLEIFTMGLMNYYHPQMSSTIDQSSSITSSIGRLVDGEFALFEDEVAKLHRTFFMFYNNRAQQTQHSNVNPTYKNKVEYSFHPQINNSSNKLADGARLKRTESLGSKTTHEDYLISERQKIDEKINKLKKEYEQENRKECTFKPMINKKPGYKMAEKTQKDTISEEYKKISEDPNEHRSIALYNLSEVERKRKEQIFRTAEEMEIEKEQAECTFRPNLEKPVISSSTDVLKKKGVAETVNRMRKAREEQELIKSMKERGFTNKGELKPLNSDSERPKSSLSHSQSQTLAKPPLPSSKFKQQRDSLKILKQQQSETNIEK</sequence>
<evidence type="ECO:0000313" key="4">
    <source>
        <dbReference type="Proteomes" id="UP001162131"/>
    </source>
</evidence>
<feature type="compositionally biased region" description="Basic and acidic residues" evidence="2">
    <location>
        <begin position="680"/>
        <end position="705"/>
    </location>
</feature>
<name>A0AAU9JKJ0_9CILI</name>
<dbReference type="Proteomes" id="UP001162131">
    <property type="component" value="Unassembled WGS sequence"/>
</dbReference>
<evidence type="ECO:0000256" key="2">
    <source>
        <dbReference type="SAM" id="MobiDB-lite"/>
    </source>
</evidence>
<feature type="region of interest" description="Disordered" evidence="2">
    <location>
        <begin position="1"/>
        <end position="160"/>
    </location>
</feature>
<dbReference type="PANTHER" id="PTHR38150:SF1">
    <property type="entry name" value="PFU DOMAIN-CONTAINING PROTEIN"/>
    <property type="match status" value="1"/>
</dbReference>
<feature type="compositionally biased region" description="Polar residues" evidence="2">
    <location>
        <begin position="28"/>
        <end position="41"/>
    </location>
</feature>
<keyword evidence="1" id="KW-0175">Coiled coil</keyword>
<feature type="compositionally biased region" description="Polar residues" evidence="2">
    <location>
        <begin position="737"/>
        <end position="747"/>
    </location>
</feature>
<feature type="region of interest" description="Disordered" evidence="2">
    <location>
        <begin position="680"/>
        <end position="747"/>
    </location>
</feature>
<feature type="compositionally biased region" description="Acidic residues" evidence="2">
    <location>
        <begin position="11"/>
        <end position="25"/>
    </location>
</feature>
<accession>A0AAU9JKJ0</accession>
<evidence type="ECO:0000313" key="3">
    <source>
        <dbReference type="EMBL" id="CAG9326755.1"/>
    </source>
</evidence>
<dbReference type="PANTHER" id="PTHR38150">
    <property type="entry name" value="EF-HAND DOMAIN-CONTAINING PROTEIN"/>
    <property type="match status" value="1"/>
</dbReference>
<dbReference type="SUPFAM" id="SSF47473">
    <property type="entry name" value="EF-hand"/>
    <property type="match status" value="1"/>
</dbReference>
<keyword evidence="4" id="KW-1185">Reference proteome</keyword>
<dbReference type="EMBL" id="CAJZBQ010000041">
    <property type="protein sequence ID" value="CAG9326755.1"/>
    <property type="molecule type" value="Genomic_DNA"/>
</dbReference>
<feature type="compositionally biased region" description="Basic and acidic residues" evidence="2">
    <location>
        <begin position="134"/>
        <end position="152"/>
    </location>
</feature>
<evidence type="ECO:0000256" key="1">
    <source>
        <dbReference type="SAM" id="Coils"/>
    </source>
</evidence>
<gene>
    <name evidence="3" type="ORF">BSTOLATCC_MIC42022</name>
</gene>
<organism evidence="3 4">
    <name type="scientific">Blepharisma stoltei</name>
    <dbReference type="NCBI Taxonomy" id="1481888"/>
    <lineage>
        <taxon>Eukaryota</taxon>
        <taxon>Sar</taxon>
        <taxon>Alveolata</taxon>
        <taxon>Ciliophora</taxon>
        <taxon>Postciliodesmatophora</taxon>
        <taxon>Heterotrichea</taxon>
        <taxon>Heterotrichida</taxon>
        <taxon>Blepharismidae</taxon>
        <taxon>Blepharisma</taxon>
    </lineage>
</organism>
<reference evidence="3" key="1">
    <citation type="submission" date="2021-09" db="EMBL/GenBank/DDBJ databases">
        <authorList>
            <consortium name="AG Swart"/>
            <person name="Singh M."/>
            <person name="Singh A."/>
            <person name="Seah K."/>
            <person name="Emmerich C."/>
        </authorList>
    </citation>
    <scope>NUCLEOTIDE SEQUENCE</scope>
    <source>
        <strain evidence="3">ATCC30299</strain>
    </source>
</reference>
<evidence type="ECO:0008006" key="5">
    <source>
        <dbReference type="Google" id="ProtNLM"/>
    </source>
</evidence>
<feature type="compositionally biased region" description="Polar residues" evidence="2">
    <location>
        <begin position="706"/>
        <end position="716"/>
    </location>
</feature>
<feature type="compositionally biased region" description="Low complexity" evidence="2">
    <location>
        <begin position="108"/>
        <end position="123"/>
    </location>
</feature>